<dbReference type="AlphaFoldDB" id="A0A4Y7Q6C9"/>
<dbReference type="PROSITE" id="PS50011">
    <property type="entry name" value="PROTEIN_KINASE_DOM"/>
    <property type="match status" value="1"/>
</dbReference>
<dbReference type="Pfam" id="PF17667">
    <property type="entry name" value="Pkinase_fungal"/>
    <property type="match status" value="1"/>
</dbReference>
<dbReference type="EMBL" id="ML170173">
    <property type="protein sequence ID" value="TDL22876.1"/>
    <property type="molecule type" value="Genomic_DNA"/>
</dbReference>
<reference evidence="2 3" key="1">
    <citation type="submission" date="2018-06" db="EMBL/GenBank/DDBJ databases">
        <title>A transcriptomic atlas of mushroom development highlights an independent origin of complex multicellularity.</title>
        <authorList>
            <consortium name="DOE Joint Genome Institute"/>
            <person name="Krizsan K."/>
            <person name="Almasi E."/>
            <person name="Merenyi Z."/>
            <person name="Sahu N."/>
            <person name="Viragh M."/>
            <person name="Koszo T."/>
            <person name="Mondo S."/>
            <person name="Kiss B."/>
            <person name="Balint B."/>
            <person name="Kues U."/>
            <person name="Barry K."/>
            <person name="Hegedus J.C."/>
            <person name="Henrissat B."/>
            <person name="Johnson J."/>
            <person name="Lipzen A."/>
            <person name="Ohm R."/>
            <person name="Nagy I."/>
            <person name="Pangilinan J."/>
            <person name="Yan J."/>
            <person name="Xiong Y."/>
            <person name="Grigoriev I.V."/>
            <person name="Hibbett D.S."/>
            <person name="Nagy L.G."/>
        </authorList>
    </citation>
    <scope>NUCLEOTIDE SEQUENCE [LARGE SCALE GENOMIC DNA]</scope>
    <source>
        <strain evidence="2 3">SZMC22713</strain>
    </source>
</reference>
<proteinExistence type="predicted"/>
<keyword evidence="3" id="KW-1185">Reference proteome</keyword>
<dbReference type="SUPFAM" id="SSF56112">
    <property type="entry name" value="Protein kinase-like (PK-like)"/>
    <property type="match status" value="1"/>
</dbReference>
<evidence type="ECO:0000259" key="1">
    <source>
        <dbReference type="PROSITE" id="PS50011"/>
    </source>
</evidence>
<evidence type="ECO:0000313" key="2">
    <source>
        <dbReference type="EMBL" id="TDL22876.1"/>
    </source>
</evidence>
<name>A0A4Y7Q6C9_9AGAM</name>
<dbReference type="Gene3D" id="1.10.510.10">
    <property type="entry name" value="Transferase(Phosphotransferase) domain 1"/>
    <property type="match status" value="1"/>
</dbReference>
<dbReference type="STRING" id="50990.A0A4Y7Q6C9"/>
<dbReference type="PANTHER" id="PTHR38248">
    <property type="entry name" value="FUNK1 6"/>
    <property type="match status" value="1"/>
</dbReference>
<dbReference type="Proteomes" id="UP000294933">
    <property type="component" value="Unassembled WGS sequence"/>
</dbReference>
<dbReference type="GO" id="GO:0004672">
    <property type="term" value="F:protein kinase activity"/>
    <property type="evidence" value="ECO:0007669"/>
    <property type="project" value="InterPro"/>
</dbReference>
<dbReference type="InterPro" id="IPR040976">
    <property type="entry name" value="Pkinase_fungal"/>
</dbReference>
<dbReference type="OrthoDB" id="5584477at2759"/>
<feature type="domain" description="Protein kinase" evidence="1">
    <location>
        <begin position="1"/>
        <end position="290"/>
    </location>
</feature>
<dbReference type="VEuPathDB" id="FungiDB:BD410DRAFT_202879"/>
<protein>
    <recommendedName>
        <fullName evidence="1">Protein kinase domain-containing protein</fullName>
    </recommendedName>
</protein>
<dbReference type="PANTHER" id="PTHR38248:SF2">
    <property type="entry name" value="FUNK1 11"/>
    <property type="match status" value="1"/>
</dbReference>
<accession>A0A4Y7Q6C9</accession>
<sequence>MTTAIDLGREGTVVDAIKKLKTKIFGLPDFGPRYIPMRDANSKYETSYLNILNLTDIRACVRQVILTVGKPLHTASGPRQLVIALRDALFGLRNLYRLGYVHRDVSSGNTYITEPMQGFHILRDGGLGKETHASSGMAGDFDLCIGRDDKDRQIHSHRTGTLPFMAIDLLSSLQLPYHSPIHDMESVMWVLVWVVGHKNVDVAGDEPNPQDVKLCDDMSVANMTMDLVAHRKRSLLHILQRLTSRRSGNLEPFRNLLVEGFNLVDRYVTRSEDRTSEEQTFSDEEVEEAFTAYLDVFEKNIPVETDWSHVKGGP</sequence>
<gene>
    <name evidence="2" type="ORF">BD410DRAFT_202879</name>
</gene>
<dbReference type="InterPro" id="IPR011009">
    <property type="entry name" value="Kinase-like_dom_sf"/>
</dbReference>
<organism evidence="2 3">
    <name type="scientific">Rickenella mellea</name>
    <dbReference type="NCBI Taxonomy" id="50990"/>
    <lineage>
        <taxon>Eukaryota</taxon>
        <taxon>Fungi</taxon>
        <taxon>Dikarya</taxon>
        <taxon>Basidiomycota</taxon>
        <taxon>Agaricomycotina</taxon>
        <taxon>Agaricomycetes</taxon>
        <taxon>Hymenochaetales</taxon>
        <taxon>Rickenellaceae</taxon>
        <taxon>Rickenella</taxon>
    </lineage>
</organism>
<evidence type="ECO:0000313" key="3">
    <source>
        <dbReference type="Proteomes" id="UP000294933"/>
    </source>
</evidence>
<dbReference type="InterPro" id="IPR000719">
    <property type="entry name" value="Prot_kinase_dom"/>
</dbReference>
<dbReference type="GO" id="GO:0005524">
    <property type="term" value="F:ATP binding"/>
    <property type="evidence" value="ECO:0007669"/>
    <property type="project" value="InterPro"/>
</dbReference>